<feature type="domain" description="Thioesterase" evidence="2">
    <location>
        <begin position="47"/>
        <end position="111"/>
    </location>
</feature>
<dbReference type="InterPro" id="IPR006683">
    <property type="entry name" value="Thioestr_dom"/>
</dbReference>
<evidence type="ECO:0000313" key="3">
    <source>
        <dbReference type="EMBL" id="GAA3832770.1"/>
    </source>
</evidence>
<dbReference type="Gene3D" id="3.10.129.10">
    <property type="entry name" value="Hotdog Thioesterase"/>
    <property type="match status" value="1"/>
</dbReference>
<dbReference type="InterPro" id="IPR052723">
    <property type="entry name" value="Acyl-CoA_thioesterase_PaaI"/>
</dbReference>
<evidence type="ECO:0000256" key="1">
    <source>
        <dbReference type="ARBA" id="ARBA00022801"/>
    </source>
</evidence>
<dbReference type="RefSeq" id="WP_344778332.1">
    <property type="nucleotide sequence ID" value="NZ_BAABAH010000018.1"/>
</dbReference>
<dbReference type="SUPFAM" id="SSF54637">
    <property type="entry name" value="Thioesterase/thiol ester dehydrase-isomerase"/>
    <property type="match status" value="1"/>
</dbReference>
<keyword evidence="1" id="KW-0378">Hydrolase</keyword>
<evidence type="ECO:0000313" key="4">
    <source>
        <dbReference type="Proteomes" id="UP001501821"/>
    </source>
</evidence>
<protein>
    <submittedName>
        <fullName evidence="3">PaaI family thioesterase</fullName>
    </submittedName>
</protein>
<accession>A0ABP7J257</accession>
<dbReference type="InterPro" id="IPR029069">
    <property type="entry name" value="HotDog_dom_sf"/>
</dbReference>
<dbReference type="PANTHER" id="PTHR42856">
    <property type="entry name" value="ACYL-COENZYME A THIOESTERASE PAAI"/>
    <property type="match status" value="1"/>
</dbReference>
<dbReference type="InterPro" id="IPR003736">
    <property type="entry name" value="PAAI_dom"/>
</dbReference>
<dbReference type="PANTHER" id="PTHR42856:SF1">
    <property type="entry name" value="ACYL-COENZYME A THIOESTERASE PAAI"/>
    <property type="match status" value="1"/>
</dbReference>
<dbReference type="Pfam" id="PF03061">
    <property type="entry name" value="4HBT"/>
    <property type="match status" value="1"/>
</dbReference>
<sequence>MELSLAQHVLAEQPFSQLIGARLTAFDEGTATLEIDIEEHHRNQQRYVHGGVLSYAADNVLTFAAGTVLGPGILTRGLTIDYVLPAREGTLRATGTVTHHTARQAVCSATLEMVGPAGAAVCAVAMGTAVLVRREDWGARHGS</sequence>
<comment type="caution">
    <text evidence="3">The sequence shown here is derived from an EMBL/GenBank/DDBJ whole genome shotgun (WGS) entry which is preliminary data.</text>
</comment>
<dbReference type="EMBL" id="BAABAH010000018">
    <property type="protein sequence ID" value="GAA3832770.1"/>
    <property type="molecule type" value="Genomic_DNA"/>
</dbReference>
<gene>
    <name evidence="3" type="ORF">GCM10022242_37330</name>
</gene>
<evidence type="ECO:0000259" key="2">
    <source>
        <dbReference type="Pfam" id="PF03061"/>
    </source>
</evidence>
<dbReference type="NCBIfam" id="TIGR00369">
    <property type="entry name" value="unchar_dom_1"/>
    <property type="match status" value="1"/>
</dbReference>
<name>A0ABP7J257_9ACTN</name>
<dbReference type="Proteomes" id="UP001501821">
    <property type="component" value="Unassembled WGS sequence"/>
</dbReference>
<reference evidence="4" key="1">
    <citation type="journal article" date="2019" name="Int. J. Syst. Evol. Microbiol.">
        <title>The Global Catalogue of Microorganisms (GCM) 10K type strain sequencing project: providing services to taxonomists for standard genome sequencing and annotation.</title>
        <authorList>
            <consortium name="The Broad Institute Genomics Platform"/>
            <consortium name="The Broad Institute Genome Sequencing Center for Infectious Disease"/>
            <person name="Wu L."/>
            <person name="Ma J."/>
        </authorList>
    </citation>
    <scope>NUCLEOTIDE SEQUENCE [LARGE SCALE GENOMIC DNA]</scope>
    <source>
        <strain evidence="4">JCM 16953</strain>
    </source>
</reference>
<organism evidence="3 4">
    <name type="scientific">Nocardioides panacisoli</name>
    <dbReference type="NCBI Taxonomy" id="627624"/>
    <lineage>
        <taxon>Bacteria</taxon>
        <taxon>Bacillati</taxon>
        <taxon>Actinomycetota</taxon>
        <taxon>Actinomycetes</taxon>
        <taxon>Propionibacteriales</taxon>
        <taxon>Nocardioidaceae</taxon>
        <taxon>Nocardioides</taxon>
    </lineage>
</organism>
<keyword evidence="4" id="KW-1185">Reference proteome</keyword>
<dbReference type="CDD" id="cd03443">
    <property type="entry name" value="PaaI_thioesterase"/>
    <property type="match status" value="1"/>
</dbReference>
<proteinExistence type="predicted"/>